<proteinExistence type="predicted"/>
<evidence type="ECO:0000313" key="3">
    <source>
        <dbReference type="EMBL" id="KAK7749984.1"/>
    </source>
</evidence>
<sequence length="258" mass="27046">MGRTGFIHHIGSFLLLVATVLLIVTSISAPTVHNISMLRVEVDGGLANRDNPVITFGTFGWCVQNTGSSDSCSRAAVGYDPTPVIESVIGSTQGDSDGDGNDEVDFNDYATDSSRALTHVMVLHPVAAGLAFISFLLALGAGIVGSLLAALVALLTFLVTLVALICDFVGLAIVRHQVSQASDNSNSTTKVSAMYGSGAWTLLAGAICVFLGMLVVFFTCCSARIHHRRAARAGGSSGVPKTEYGVPAATPSRRRWRF</sequence>
<dbReference type="GO" id="GO:0035838">
    <property type="term" value="C:growing cell tip"/>
    <property type="evidence" value="ECO:0007669"/>
    <property type="project" value="TreeGrafter"/>
</dbReference>
<keyword evidence="4" id="KW-1185">Reference proteome</keyword>
<feature type="transmembrane region" description="Helical" evidence="2">
    <location>
        <begin position="150"/>
        <end position="174"/>
    </location>
</feature>
<feature type="region of interest" description="Disordered" evidence="1">
    <location>
        <begin position="233"/>
        <end position="258"/>
    </location>
</feature>
<dbReference type="AlphaFoldDB" id="A0AAN9UVK4"/>
<dbReference type="InterPro" id="IPR051380">
    <property type="entry name" value="pH-response_reg_palI/RIM9"/>
</dbReference>
<dbReference type="Pfam" id="PF06687">
    <property type="entry name" value="SUR7"/>
    <property type="match status" value="1"/>
</dbReference>
<name>A0AAN9UVK4_9PEZI</name>
<dbReference type="InterPro" id="IPR009571">
    <property type="entry name" value="SUR7/Rim9-like_fungi"/>
</dbReference>
<accession>A0AAN9UVK4</accession>
<reference evidence="3 4" key="1">
    <citation type="submission" date="2024-02" db="EMBL/GenBank/DDBJ databases">
        <title>De novo assembly and annotation of 12 fungi associated with fruit tree decline syndrome in Ontario, Canada.</title>
        <authorList>
            <person name="Sulman M."/>
            <person name="Ellouze W."/>
            <person name="Ilyukhin E."/>
        </authorList>
    </citation>
    <scope>NUCLEOTIDE SEQUENCE [LARGE SCALE GENOMIC DNA]</scope>
    <source>
        <strain evidence="3 4">M11/M66-122</strain>
    </source>
</reference>
<dbReference type="PANTHER" id="PTHR28013">
    <property type="entry name" value="PROTEIN DCV1-RELATED"/>
    <property type="match status" value="1"/>
</dbReference>
<organism evidence="3 4">
    <name type="scientific">Diatrype stigma</name>
    <dbReference type="NCBI Taxonomy" id="117547"/>
    <lineage>
        <taxon>Eukaryota</taxon>
        <taxon>Fungi</taxon>
        <taxon>Dikarya</taxon>
        <taxon>Ascomycota</taxon>
        <taxon>Pezizomycotina</taxon>
        <taxon>Sordariomycetes</taxon>
        <taxon>Xylariomycetidae</taxon>
        <taxon>Xylariales</taxon>
        <taxon>Diatrypaceae</taxon>
        <taxon>Diatrype</taxon>
    </lineage>
</organism>
<evidence type="ECO:0000256" key="1">
    <source>
        <dbReference type="SAM" id="MobiDB-lite"/>
    </source>
</evidence>
<dbReference type="PANTHER" id="PTHR28013:SF7">
    <property type="entry name" value="PALI-DOMAIN-CONTAINING PROTEIN"/>
    <property type="match status" value="1"/>
</dbReference>
<dbReference type="Proteomes" id="UP001320420">
    <property type="component" value="Unassembled WGS sequence"/>
</dbReference>
<comment type="caution">
    <text evidence="3">The sequence shown here is derived from an EMBL/GenBank/DDBJ whole genome shotgun (WGS) entry which is preliminary data.</text>
</comment>
<keyword evidence="2" id="KW-1133">Transmembrane helix</keyword>
<feature type="transmembrane region" description="Helical" evidence="2">
    <location>
        <begin position="122"/>
        <end position="144"/>
    </location>
</feature>
<gene>
    <name evidence="3" type="ORF">SLS62_008093</name>
</gene>
<dbReference type="GO" id="GO:0032153">
    <property type="term" value="C:cell division site"/>
    <property type="evidence" value="ECO:0007669"/>
    <property type="project" value="TreeGrafter"/>
</dbReference>
<dbReference type="EMBL" id="JAKJXP020000072">
    <property type="protein sequence ID" value="KAK7749984.1"/>
    <property type="molecule type" value="Genomic_DNA"/>
</dbReference>
<evidence type="ECO:0000256" key="2">
    <source>
        <dbReference type="SAM" id="Phobius"/>
    </source>
</evidence>
<keyword evidence="2" id="KW-0472">Membrane</keyword>
<dbReference type="GO" id="GO:0005886">
    <property type="term" value="C:plasma membrane"/>
    <property type="evidence" value="ECO:0007669"/>
    <property type="project" value="InterPro"/>
</dbReference>
<evidence type="ECO:0008006" key="5">
    <source>
        <dbReference type="Google" id="ProtNLM"/>
    </source>
</evidence>
<evidence type="ECO:0000313" key="4">
    <source>
        <dbReference type="Proteomes" id="UP001320420"/>
    </source>
</evidence>
<keyword evidence="2" id="KW-0812">Transmembrane</keyword>
<feature type="transmembrane region" description="Helical" evidence="2">
    <location>
        <begin position="195"/>
        <end position="218"/>
    </location>
</feature>
<protein>
    <recommendedName>
        <fullName evidence="5">Pali-domain-containing protein</fullName>
    </recommendedName>
</protein>
<feature type="transmembrane region" description="Helical" evidence="2">
    <location>
        <begin position="6"/>
        <end position="29"/>
    </location>
</feature>